<dbReference type="SMART" id="SM00530">
    <property type="entry name" value="HTH_XRE"/>
    <property type="match status" value="1"/>
</dbReference>
<gene>
    <name evidence="2" type="ORF">LLCLJKAH_00135</name>
</gene>
<proteinExistence type="predicted"/>
<dbReference type="CDD" id="cd00093">
    <property type="entry name" value="HTH_XRE"/>
    <property type="match status" value="1"/>
</dbReference>
<evidence type="ECO:0000313" key="3">
    <source>
        <dbReference type="Proteomes" id="UP000596247"/>
    </source>
</evidence>
<dbReference type="GO" id="GO:0003677">
    <property type="term" value="F:DNA binding"/>
    <property type="evidence" value="ECO:0007669"/>
    <property type="project" value="InterPro"/>
</dbReference>
<reference evidence="2 3" key="1">
    <citation type="submission" date="2020-09" db="EMBL/GenBank/DDBJ databases">
        <authorList>
            <person name="Jameson E."/>
        </authorList>
    </citation>
    <scope>NUCLEOTIDE SEQUENCE [LARGE SCALE GENOMIC DNA]</scope>
</reference>
<dbReference type="SUPFAM" id="SSF47413">
    <property type="entry name" value="lambda repressor-like DNA-binding domains"/>
    <property type="match status" value="1"/>
</dbReference>
<evidence type="ECO:0000313" key="2">
    <source>
        <dbReference type="EMBL" id="CAD5236124.1"/>
    </source>
</evidence>
<protein>
    <recommendedName>
        <fullName evidence="1">HTH cro/C1-type domain-containing protein</fullName>
    </recommendedName>
</protein>
<dbReference type="Pfam" id="PF01381">
    <property type="entry name" value="HTH_3"/>
    <property type="match status" value="1"/>
</dbReference>
<dbReference type="EMBL" id="LR881104">
    <property type="protein sequence ID" value="CAD5236124.1"/>
    <property type="molecule type" value="Genomic_DNA"/>
</dbReference>
<dbReference type="InterPro" id="IPR001387">
    <property type="entry name" value="Cro/C1-type_HTH"/>
</dbReference>
<organism evidence="2 3">
    <name type="scientific">Klebsiella phage vB_KvM-Eowyn</name>
    <dbReference type="NCBI Taxonomy" id="2762819"/>
    <lineage>
        <taxon>Viruses</taxon>
        <taxon>Duplodnaviria</taxon>
        <taxon>Heunggongvirae</taxon>
        <taxon>Uroviricota</taxon>
        <taxon>Caudoviricetes</taxon>
        <taxon>Chimalliviridae</taxon>
        <taxon>Eowynvirus</taxon>
        <taxon>Eowynvirus eowyn</taxon>
    </lineage>
</organism>
<accession>A0A7R8MJF8</accession>
<dbReference type="Proteomes" id="UP000596247">
    <property type="component" value="Chromosome"/>
</dbReference>
<evidence type="ECO:0000259" key="1">
    <source>
        <dbReference type="PROSITE" id="PS50943"/>
    </source>
</evidence>
<feature type="domain" description="HTH cro/C1-type" evidence="1">
    <location>
        <begin position="185"/>
        <end position="238"/>
    </location>
</feature>
<name>A0A7R8MJF8_9CAUD</name>
<keyword evidence="3" id="KW-1185">Reference proteome</keyword>
<dbReference type="PROSITE" id="PS50943">
    <property type="entry name" value="HTH_CROC1"/>
    <property type="match status" value="1"/>
</dbReference>
<sequence>MTDRIKYNETTGKVEVDADVWDMIVTQIPGGSITDLVMIKKLWDADPSGKLIAQHLNIAHNKQYSWRMFTGVKNKFILSEIYPECIISLNPTTQSKHEFLRAALTGISKANLLKIKDHSNQPIQSAVDKLLSGKMNNPRATTVVNISKITGVPIHRFIRTTLPTTPPSEMVRIKQIALTEKINILAVALRELKLTCTGLAQTLGVSQSHVSYWKGGTTPRLDAYVALCKYFNVPFDYFSDWLE</sequence>
<dbReference type="InterPro" id="IPR010982">
    <property type="entry name" value="Lambda_DNA-bd_dom_sf"/>
</dbReference>
<dbReference type="Gene3D" id="1.10.260.40">
    <property type="entry name" value="lambda repressor-like DNA-binding domains"/>
    <property type="match status" value="1"/>
</dbReference>